<accession>A0AAD6Q276</accession>
<dbReference type="Proteomes" id="UP001164929">
    <property type="component" value="Chromosome 13"/>
</dbReference>
<feature type="compositionally biased region" description="Low complexity" evidence="1">
    <location>
        <begin position="77"/>
        <end position="91"/>
    </location>
</feature>
<proteinExistence type="predicted"/>
<feature type="region of interest" description="Disordered" evidence="1">
    <location>
        <begin position="115"/>
        <end position="153"/>
    </location>
</feature>
<feature type="compositionally biased region" description="Low complexity" evidence="1">
    <location>
        <begin position="31"/>
        <end position="46"/>
    </location>
</feature>
<evidence type="ECO:0000256" key="1">
    <source>
        <dbReference type="SAM" id="MobiDB-lite"/>
    </source>
</evidence>
<comment type="caution">
    <text evidence="2">The sequence shown here is derived from an EMBL/GenBank/DDBJ whole genome shotgun (WGS) entry which is preliminary data.</text>
</comment>
<feature type="region of interest" description="Disordered" evidence="1">
    <location>
        <begin position="31"/>
        <end position="103"/>
    </location>
</feature>
<gene>
    <name evidence="2" type="ORF">NC653_031977</name>
</gene>
<protein>
    <submittedName>
        <fullName evidence="2">Uncharacterized protein</fullName>
    </submittedName>
</protein>
<sequence length="181" mass="19453">MKSKAKSSAIRSDQGDFLLQSKRRHSLCAARVSSRSCSPVQSPSPSHTSHRSKVTFAEFVNLSSESRVLSPRREKSMASLNSSTSSSQCPSNETDAVEKQSPYCAGPSCNFREDPMSSEAAAMDSQPSSSQPPDCKRSKADMSALVAPGQKPNTYKIPRRQYLTQSKAVASSCGGSTFASF</sequence>
<dbReference type="AlphaFoldDB" id="A0AAD6Q276"/>
<reference evidence="2" key="1">
    <citation type="journal article" date="2023" name="Mol. Ecol. Resour.">
        <title>Chromosome-level genome assembly of a triploid poplar Populus alba 'Berolinensis'.</title>
        <authorList>
            <person name="Chen S."/>
            <person name="Yu Y."/>
            <person name="Wang X."/>
            <person name="Wang S."/>
            <person name="Zhang T."/>
            <person name="Zhou Y."/>
            <person name="He R."/>
            <person name="Meng N."/>
            <person name="Wang Y."/>
            <person name="Liu W."/>
            <person name="Liu Z."/>
            <person name="Liu J."/>
            <person name="Guo Q."/>
            <person name="Huang H."/>
            <person name="Sederoff R.R."/>
            <person name="Wang G."/>
            <person name="Qu G."/>
            <person name="Chen S."/>
        </authorList>
    </citation>
    <scope>NUCLEOTIDE SEQUENCE</scope>
    <source>
        <strain evidence="2">SC-2020</strain>
    </source>
</reference>
<evidence type="ECO:0000313" key="2">
    <source>
        <dbReference type="EMBL" id="KAJ6976297.1"/>
    </source>
</evidence>
<name>A0AAD6Q276_9ROSI</name>
<evidence type="ECO:0000313" key="3">
    <source>
        <dbReference type="Proteomes" id="UP001164929"/>
    </source>
</evidence>
<keyword evidence="3" id="KW-1185">Reference proteome</keyword>
<dbReference type="EMBL" id="JAQIZT010000013">
    <property type="protein sequence ID" value="KAJ6976297.1"/>
    <property type="molecule type" value="Genomic_DNA"/>
</dbReference>
<organism evidence="2 3">
    <name type="scientific">Populus alba x Populus x berolinensis</name>
    <dbReference type="NCBI Taxonomy" id="444605"/>
    <lineage>
        <taxon>Eukaryota</taxon>
        <taxon>Viridiplantae</taxon>
        <taxon>Streptophyta</taxon>
        <taxon>Embryophyta</taxon>
        <taxon>Tracheophyta</taxon>
        <taxon>Spermatophyta</taxon>
        <taxon>Magnoliopsida</taxon>
        <taxon>eudicotyledons</taxon>
        <taxon>Gunneridae</taxon>
        <taxon>Pentapetalae</taxon>
        <taxon>rosids</taxon>
        <taxon>fabids</taxon>
        <taxon>Malpighiales</taxon>
        <taxon>Salicaceae</taxon>
        <taxon>Saliceae</taxon>
        <taxon>Populus</taxon>
    </lineage>
</organism>